<dbReference type="EMBL" id="BAFO02000019">
    <property type="protein sequence ID" value="GAD83396.1"/>
    <property type="molecule type" value="Genomic_DNA"/>
</dbReference>
<keyword evidence="3" id="KW-1185">Reference proteome</keyword>
<organism evidence="2 3">
    <name type="scientific">Nocardia asteroides NBRC 15531</name>
    <dbReference type="NCBI Taxonomy" id="1110697"/>
    <lineage>
        <taxon>Bacteria</taxon>
        <taxon>Bacillati</taxon>
        <taxon>Actinomycetota</taxon>
        <taxon>Actinomycetes</taxon>
        <taxon>Mycobacteriales</taxon>
        <taxon>Nocardiaceae</taxon>
        <taxon>Nocardia</taxon>
    </lineage>
</organism>
<dbReference type="OrthoDB" id="4562642at2"/>
<dbReference type="AlphaFoldDB" id="U5EAD8"/>
<dbReference type="Proteomes" id="UP000017048">
    <property type="component" value="Unassembled WGS sequence"/>
</dbReference>
<dbReference type="RefSeq" id="WP_019050262.1">
    <property type="nucleotide sequence ID" value="NZ_BAFO02000019.1"/>
</dbReference>
<protein>
    <submittedName>
        <fullName evidence="2">Uncharacterized protein</fullName>
    </submittedName>
</protein>
<feature type="region of interest" description="Disordered" evidence="1">
    <location>
        <begin position="1"/>
        <end position="21"/>
    </location>
</feature>
<sequence length="59" mass="6336">MTATATDPAAPTTDPIESITTSDLAHRVHLGTAGPVTALGEDPVIERWRAQFPSWRGKH</sequence>
<dbReference type="STRING" id="1824.SAMN05444423_11522"/>
<name>U5EAD8_NOCAS</name>
<reference evidence="2 3" key="1">
    <citation type="journal article" date="2014" name="BMC Genomics">
        <title>Genome based analysis of type-I polyketide synthase and nonribosomal peptide synthetase gene clusters in seven strains of five representative Nocardia species.</title>
        <authorList>
            <person name="Komaki H."/>
            <person name="Ichikawa N."/>
            <person name="Hosoyama A."/>
            <person name="Takahashi-Nakaguchi A."/>
            <person name="Matsuzawa T."/>
            <person name="Suzuki K."/>
            <person name="Fujita N."/>
            <person name="Gonoi T."/>
        </authorList>
    </citation>
    <scope>NUCLEOTIDE SEQUENCE [LARGE SCALE GENOMIC DNA]</scope>
    <source>
        <strain evidence="2 3">NBRC 15531</strain>
    </source>
</reference>
<dbReference type="GeneID" id="91518215"/>
<evidence type="ECO:0000313" key="2">
    <source>
        <dbReference type="EMBL" id="GAD83396.1"/>
    </source>
</evidence>
<proteinExistence type="predicted"/>
<comment type="caution">
    <text evidence="2">The sequence shown here is derived from an EMBL/GenBank/DDBJ whole genome shotgun (WGS) entry which is preliminary data.</text>
</comment>
<evidence type="ECO:0000256" key="1">
    <source>
        <dbReference type="SAM" id="MobiDB-lite"/>
    </source>
</evidence>
<feature type="compositionally biased region" description="Low complexity" evidence="1">
    <location>
        <begin position="1"/>
        <end position="15"/>
    </location>
</feature>
<accession>U5EAD8</accession>
<evidence type="ECO:0000313" key="3">
    <source>
        <dbReference type="Proteomes" id="UP000017048"/>
    </source>
</evidence>
<gene>
    <name evidence="2" type="ORF">NCAST_19_00980</name>
</gene>